<proteinExistence type="predicted"/>
<sequence length="58" mass="6653">MTSGKEGDEVICGFHCYLSRAFTQQVVENGGSIVSQPVWLTLHRFFQLPHTCFAYYDH</sequence>
<protein>
    <submittedName>
        <fullName evidence="1">Uncharacterized protein</fullName>
    </submittedName>
</protein>
<name>A0AAN8XGT7_HALRR</name>
<reference evidence="1 2" key="1">
    <citation type="submission" date="2023-11" db="EMBL/GenBank/DDBJ databases">
        <title>Halocaridina rubra genome assembly.</title>
        <authorList>
            <person name="Smith C."/>
        </authorList>
    </citation>
    <scope>NUCLEOTIDE SEQUENCE [LARGE SCALE GENOMIC DNA]</scope>
    <source>
        <strain evidence="1">EP-1</strain>
        <tissue evidence="1">Whole</tissue>
    </source>
</reference>
<evidence type="ECO:0000313" key="1">
    <source>
        <dbReference type="EMBL" id="KAK7084150.1"/>
    </source>
</evidence>
<dbReference type="Proteomes" id="UP001381693">
    <property type="component" value="Unassembled WGS sequence"/>
</dbReference>
<comment type="caution">
    <text evidence="1">The sequence shown here is derived from an EMBL/GenBank/DDBJ whole genome shotgun (WGS) entry which is preliminary data.</text>
</comment>
<keyword evidence="2" id="KW-1185">Reference proteome</keyword>
<gene>
    <name evidence="1" type="ORF">SK128_016747</name>
</gene>
<evidence type="ECO:0000313" key="2">
    <source>
        <dbReference type="Proteomes" id="UP001381693"/>
    </source>
</evidence>
<accession>A0AAN8XGT7</accession>
<organism evidence="1 2">
    <name type="scientific">Halocaridina rubra</name>
    <name type="common">Hawaiian red shrimp</name>
    <dbReference type="NCBI Taxonomy" id="373956"/>
    <lineage>
        <taxon>Eukaryota</taxon>
        <taxon>Metazoa</taxon>
        <taxon>Ecdysozoa</taxon>
        <taxon>Arthropoda</taxon>
        <taxon>Crustacea</taxon>
        <taxon>Multicrustacea</taxon>
        <taxon>Malacostraca</taxon>
        <taxon>Eumalacostraca</taxon>
        <taxon>Eucarida</taxon>
        <taxon>Decapoda</taxon>
        <taxon>Pleocyemata</taxon>
        <taxon>Caridea</taxon>
        <taxon>Atyoidea</taxon>
        <taxon>Atyidae</taxon>
        <taxon>Halocaridina</taxon>
    </lineage>
</organism>
<dbReference type="EMBL" id="JAXCGZ010002244">
    <property type="protein sequence ID" value="KAK7084150.1"/>
    <property type="molecule type" value="Genomic_DNA"/>
</dbReference>
<dbReference type="AlphaFoldDB" id="A0AAN8XGT7"/>